<dbReference type="EMBL" id="LPWA01000015">
    <property type="protein sequence ID" value="KUM28399.1"/>
    <property type="molecule type" value="Genomic_DNA"/>
</dbReference>
<name>A0A101KWT6_RHILI</name>
<dbReference type="AlphaFoldDB" id="A0A101KWT6"/>
<sequence>MTVQPGPASALMDLRKEAIGLFRTGVAAAEPGAAVAALATSGDLLMTGAAGTNVADLQIVLMR</sequence>
<evidence type="ECO:0000313" key="2">
    <source>
        <dbReference type="Proteomes" id="UP000053176"/>
    </source>
</evidence>
<evidence type="ECO:0008006" key="3">
    <source>
        <dbReference type="Google" id="ProtNLM"/>
    </source>
</evidence>
<reference evidence="1 2" key="1">
    <citation type="submission" date="2015-12" db="EMBL/GenBank/DDBJ databases">
        <title>Draft genome sequence of Mesorhizobium sp. UFLA 01-765, a multitolerant efficient symbiont and plant-growth promoting strain isolated from Zn-mining soil using Leucaena leucocephala as a trap plant.</title>
        <authorList>
            <person name="Rangel W.M."/>
            <person name="Thijs S."/>
            <person name="Longatti S.M."/>
            <person name="Moreira F.M."/>
            <person name="Weyens N."/>
            <person name="Vangronsveld J."/>
            <person name="Van Hamme J.D."/>
            <person name="Bottos E.M."/>
            <person name="Rineau F."/>
        </authorList>
    </citation>
    <scope>NUCLEOTIDE SEQUENCE [LARGE SCALE GENOMIC DNA]</scope>
    <source>
        <strain evidence="1 2">UFLA 01-765</strain>
    </source>
</reference>
<dbReference type="Proteomes" id="UP000053176">
    <property type="component" value="Unassembled WGS sequence"/>
</dbReference>
<protein>
    <recommendedName>
        <fullName evidence="3">MOFRL domain-containing protein</fullName>
    </recommendedName>
</protein>
<evidence type="ECO:0000313" key="1">
    <source>
        <dbReference type="EMBL" id="KUM28399.1"/>
    </source>
</evidence>
<proteinExistence type="predicted"/>
<accession>A0A101KWT6</accession>
<gene>
    <name evidence="1" type="ORF">AU467_34705</name>
</gene>
<comment type="caution">
    <text evidence="1">The sequence shown here is derived from an EMBL/GenBank/DDBJ whole genome shotgun (WGS) entry which is preliminary data.</text>
</comment>
<organism evidence="1 2">
    <name type="scientific">Rhizobium loti</name>
    <name type="common">Mesorhizobium loti</name>
    <dbReference type="NCBI Taxonomy" id="381"/>
    <lineage>
        <taxon>Bacteria</taxon>
        <taxon>Pseudomonadati</taxon>
        <taxon>Pseudomonadota</taxon>
        <taxon>Alphaproteobacteria</taxon>
        <taxon>Hyphomicrobiales</taxon>
        <taxon>Phyllobacteriaceae</taxon>
        <taxon>Mesorhizobium</taxon>
    </lineage>
</organism>